<feature type="compositionally biased region" description="Basic and acidic residues" evidence="1">
    <location>
        <begin position="221"/>
        <end position="234"/>
    </location>
</feature>
<feature type="compositionally biased region" description="Polar residues" evidence="1">
    <location>
        <begin position="118"/>
        <end position="167"/>
    </location>
</feature>
<reference evidence="2 3" key="1">
    <citation type="submission" date="2020-03" db="EMBL/GenBank/DDBJ databases">
        <title>Draft Genome Sequence of Cudoniella acicularis.</title>
        <authorList>
            <person name="Buettner E."/>
            <person name="Kellner H."/>
        </authorList>
    </citation>
    <scope>NUCLEOTIDE SEQUENCE [LARGE SCALE GENOMIC DNA]</scope>
    <source>
        <strain evidence="2 3">DSM 108380</strain>
    </source>
</reference>
<proteinExistence type="predicted"/>
<dbReference type="AlphaFoldDB" id="A0A8H4VJN8"/>
<feature type="region of interest" description="Disordered" evidence="1">
    <location>
        <begin position="330"/>
        <end position="373"/>
    </location>
</feature>
<feature type="compositionally biased region" description="Basic and acidic residues" evidence="1">
    <location>
        <begin position="296"/>
        <end position="309"/>
    </location>
</feature>
<protein>
    <submittedName>
        <fullName evidence="2">Uncharacterized protein</fullName>
    </submittedName>
</protein>
<evidence type="ECO:0000313" key="3">
    <source>
        <dbReference type="Proteomes" id="UP000566819"/>
    </source>
</evidence>
<dbReference type="OrthoDB" id="2530523at2759"/>
<feature type="region of interest" description="Disordered" evidence="1">
    <location>
        <begin position="201"/>
        <end position="241"/>
    </location>
</feature>
<feature type="compositionally biased region" description="Low complexity" evidence="1">
    <location>
        <begin position="342"/>
        <end position="373"/>
    </location>
</feature>
<sequence>MAGTAGGMGMMQNNGMAHMGASGSHVPTYQTPYSSSPYGASIPTSSPSNLLPNFMPATSNPPSFPMNSSNMNPQQQHQAQRMQPPPNTSTPTQNAAARASPFGGVPHSTPPNPASAPVQLSTPQAQNQTHLQTPNNAQQSQATILTPQTPNFPPGSQTANAGSSIASPLSPGSEIREKERVSLLLDINRELLMEVMRLQAAQAETKEKESKDNATASDGSPQDKLEKEKAEKQKAASSREYVECMRRLQSNLAYLAAIADRSHKPSSQIPAHPAIMTAPPLTPKPSNPTTSSSPKAEPKKEETEEKKPEEAEEDRLEILKDQYKRLQELFPGVDPKKEPTMQAPNPAARTQAQQQAAQQPQKQPGQGLDQNQQQKLQNDLLRQKMMQAQQAQNAQMAQGMQGAVFEFYLDSKQARVGVLLLSSLAGFGGVRHSAVCMMDYDYGAGAAYGVEGEDGA</sequence>
<comment type="caution">
    <text evidence="2">The sequence shown here is derived from an EMBL/GenBank/DDBJ whole genome shotgun (WGS) entry which is preliminary data.</text>
</comment>
<dbReference type="EMBL" id="JAAMPI010002663">
    <property type="protein sequence ID" value="KAF4610364.1"/>
    <property type="molecule type" value="Genomic_DNA"/>
</dbReference>
<organism evidence="2 3">
    <name type="scientific">Cudoniella acicularis</name>
    <dbReference type="NCBI Taxonomy" id="354080"/>
    <lineage>
        <taxon>Eukaryota</taxon>
        <taxon>Fungi</taxon>
        <taxon>Dikarya</taxon>
        <taxon>Ascomycota</taxon>
        <taxon>Pezizomycotina</taxon>
        <taxon>Leotiomycetes</taxon>
        <taxon>Helotiales</taxon>
        <taxon>Tricladiaceae</taxon>
        <taxon>Cudoniella</taxon>
    </lineage>
</organism>
<evidence type="ECO:0000256" key="1">
    <source>
        <dbReference type="SAM" id="MobiDB-lite"/>
    </source>
</evidence>
<keyword evidence="3" id="KW-1185">Reference proteome</keyword>
<name>A0A8H4VJN8_9HELO</name>
<feature type="compositionally biased region" description="Low complexity" evidence="1">
    <location>
        <begin position="65"/>
        <end position="82"/>
    </location>
</feature>
<feature type="compositionally biased region" description="Polar residues" evidence="1">
    <location>
        <begin position="28"/>
        <end position="51"/>
    </location>
</feature>
<accession>A0A8H4VJN8</accession>
<feature type="region of interest" description="Disordered" evidence="1">
    <location>
        <begin position="260"/>
        <end position="314"/>
    </location>
</feature>
<evidence type="ECO:0000313" key="2">
    <source>
        <dbReference type="EMBL" id="KAF4610364.1"/>
    </source>
</evidence>
<dbReference type="Proteomes" id="UP000566819">
    <property type="component" value="Unassembled WGS sequence"/>
</dbReference>
<feature type="region of interest" description="Disordered" evidence="1">
    <location>
        <begin position="28"/>
        <end position="177"/>
    </location>
</feature>
<gene>
    <name evidence="2" type="ORF">G7Y89_g15756</name>
</gene>